<dbReference type="GO" id="GO:0034472">
    <property type="term" value="P:snRNA 3'-end processing"/>
    <property type="evidence" value="ECO:0007669"/>
    <property type="project" value="TreeGrafter"/>
</dbReference>
<dbReference type="SUPFAM" id="SSF48371">
    <property type="entry name" value="ARM repeat"/>
    <property type="match status" value="1"/>
</dbReference>
<dbReference type="Proteomes" id="UP000797356">
    <property type="component" value="Chromosome 2"/>
</dbReference>
<evidence type="ECO:0000256" key="1">
    <source>
        <dbReference type="ARBA" id="ARBA00008565"/>
    </source>
</evidence>
<organism evidence="4 5">
    <name type="scientific">Cocos nucifera</name>
    <name type="common">Coconut palm</name>
    <dbReference type="NCBI Taxonomy" id="13894"/>
    <lineage>
        <taxon>Eukaryota</taxon>
        <taxon>Viridiplantae</taxon>
        <taxon>Streptophyta</taxon>
        <taxon>Embryophyta</taxon>
        <taxon>Tracheophyta</taxon>
        <taxon>Spermatophyta</taxon>
        <taxon>Magnoliopsida</taxon>
        <taxon>Liliopsida</taxon>
        <taxon>Arecaceae</taxon>
        <taxon>Arecoideae</taxon>
        <taxon>Cocoseae</taxon>
        <taxon>Attaleinae</taxon>
        <taxon>Cocos</taxon>
    </lineage>
</organism>
<protein>
    <submittedName>
        <fullName evidence="4">Integrator complex subunit 7</fullName>
    </submittedName>
</protein>
<reference evidence="4" key="2">
    <citation type="submission" date="2019-07" db="EMBL/GenBank/DDBJ databases">
        <authorList>
            <person name="Yang Y."/>
            <person name="Bocs S."/>
            <person name="Baudouin L."/>
        </authorList>
    </citation>
    <scope>NUCLEOTIDE SEQUENCE</scope>
    <source>
        <tissue evidence="4">Spear leaf of Hainan Tall coconut</tissue>
    </source>
</reference>
<dbReference type="InterPro" id="IPR016024">
    <property type="entry name" value="ARM-type_fold"/>
</dbReference>
<dbReference type="InterPro" id="IPR033060">
    <property type="entry name" value="INTS7"/>
</dbReference>
<sequence length="1200" mass="133290">MEKIPAACAMEWSIELEKGLRSKKPGQHVKTIEQIGPRLQQWSKEPSITMAVLDMYGLVPGEDRTFANTILLRLADAFKHGDNYTRRCILKVFLLELKHLNKKGKRYNGILAKRRVPNNVELLKRVKTVFDTGDIEAKVLALHLFGCLADLAKDSLHIRYTILLSLQSSHVSEVRASLFAAGCFCQFSEDFACIVLGILVHMICARRATSKVTFAAAHAFSKMQCSASAASRAYKAGKQLLLGSLQDELKAEMLSSLSKLASKSTTLIAEQVDLLLSFVSHDSAASLKARALKCLSFLTGSGACFVSVNRRVLFTLIHIVDDNDIPVDFQCEALRILCKIFHSMCPDMHHMDLPDLFNLVLTMKNAAQTSDKAKRGLALCLLVDILCSIKKSRKGHGSLSSEMGQALCSEFHGSPQATLLASCGDGLSNLVCQVTLLIIYYIFSPIKQTTVESDGEAIYTGNLTSDGSLSEVKECKSFLSLILHLAEEYPSAGLIALDRIRYLIQTLDGTYDKFNMENTSACGEVVEAKLGAGKPSCVFGPLESANLQISLASKLVPCMLRFANACLDIVNESGAINSEACEMLKLLAEYMQKSRFYDCSSFEIFCLCMHAYIACCCCRMTCVNPPDSDHSNVGANLGFFHNVFWAGMERLALEFTKNMLKKRSYWAAYRVGKYSCCEGLWFAAAFTFRKLIDGVQSDSSRCWLKSLLLLAGGESEIKLLLFPKAGVELISGLQTESNCEKSFTCVEEEMGQYFGEKADLHDFEGKLARVYSRICSAEEILAGSGSYVGVYYFHRWFISLRAKFLEIVMDMLGLLSSHKFTEANPASTQNMSPLILNFALKLNKLAKDYDLLATSFLDIDRRSYRSISRLALSCSVLAFCSAFALHFSNANSALYKNVLTCSLGNSEKVWKAVITKDIIERLWDMDSEITMQLQQFMTSFGEDMDLFQFRARVKSSGRIERASLEVFEIAISGVLLIQKDSRGVKDDENLQPLFMRGLQLLSDMTRNLMEIPFQVPKYFFSVRPCIGAELFFFNADSRNKHDLSVSPGFQLSLNLCIQLKNAAIETRVQVAKMHCVLAVRPSNRLSIGGKERQILCGFNPRKTDEMVELNEMLLLYIKAETGKADMMSSEAGNGVDLATAYACFEPNKKGQGFSSCLLNVSAFPEGSYQIKWHSCCIDDSGSHWSLLPLNAGAIFTIRKP</sequence>
<dbReference type="PANTHER" id="PTHR13322">
    <property type="entry name" value="C1ORF73 PROTEIN"/>
    <property type="match status" value="1"/>
</dbReference>
<accession>A0A8K0MY10</accession>
<dbReference type="Pfam" id="PF24436">
    <property type="entry name" value="INTS7_N"/>
    <property type="match status" value="1"/>
</dbReference>
<dbReference type="AlphaFoldDB" id="A0A8K0MY10"/>
<dbReference type="GO" id="GO:0032039">
    <property type="term" value="C:integrator complex"/>
    <property type="evidence" value="ECO:0007669"/>
    <property type="project" value="InterPro"/>
</dbReference>
<dbReference type="EMBL" id="CM017873">
    <property type="protein sequence ID" value="KAG1331639.1"/>
    <property type="molecule type" value="Genomic_DNA"/>
</dbReference>
<feature type="domain" description="Integrator complex subunit 7 N-terminal" evidence="3">
    <location>
        <begin position="66"/>
        <end position="403"/>
    </location>
</feature>
<dbReference type="InterPro" id="IPR056516">
    <property type="entry name" value="INTS7_N"/>
</dbReference>
<proteinExistence type="inferred from homology"/>
<comment type="similarity">
    <text evidence="1">Belongs to the Integrator subunit 7 family.</text>
</comment>
<dbReference type="InterPro" id="IPR055195">
    <property type="entry name" value="INTS7_C_plant"/>
</dbReference>
<feature type="domain" description="Integrator complex subunit 7-like C-terminal" evidence="2">
    <location>
        <begin position="1027"/>
        <end position="1198"/>
    </location>
</feature>
<comment type="caution">
    <text evidence="4">The sequence shown here is derived from an EMBL/GenBank/DDBJ whole genome shotgun (WGS) entry which is preliminary data.</text>
</comment>
<reference evidence="4" key="1">
    <citation type="journal article" date="2017" name="Gigascience">
        <title>The genome draft of coconut (Cocos nucifera).</title>
        <authorList>
            <person name="Xiao Y."/>
            <person name="Xu P."/>
            <person name="Fan H."/>
            <person name="Baudouin L."/>
            <person name="Xia W."/>
            <person name="Bocs S."/>
            <person name="Xu J."/>
            <person name="Li Q."/>
            <person name="Guo A."/>
            <person name="Zhou L."/>
            <person name="Li J."/>
            <person name="Wu Y."/>
            <person name="Ma Z."/>
            <person name="Armero A."/>
            <person name="Issali A.E."/>
            <person name="Liu N."/>
            <person name="Peng M."/>
            <person name="Yang Y."/>
        </authorList>
    </citation>
    <scope>NUCLEOTIDE SEQUENCE</scope>
    <source>
        <tissue evidence="4">Spear leaf of Hainan Tall coconut</tissue>
    </source>
</reference>
<evidence type="ECO:0000259" key="2">
    <source>
        <dbReference type="Pfam" id="PF22966"/>
    </source>
</evidence>
<dbReference type="OrthoDB" id="1921953at2759"/>
<keyword evidence="5" id="KW-1185">Reference proteome</keyword>
<name>A0A8K0MY10_COCNU</name>
<gene>
    <name evidence="4" type="ORF">COCNU_02G016070</name>
</gene>
<evidence type="ECO:0000259" key="3">
    <source>
        <dbReference type="Pfam" id="PF24436"/>
    </source>
</evidence>
<evidence type="ECO:0000313" key="5">
    <source>
        <dbReference type="Proteomes" id="UP000797356"/>
    </source>
</evidence>
<evidence type="ECO:0000313" key="4">
    <source>
        <dbReference type="EMBL" id="KAG1331639.1"/>
    </source>
</evidence>
<dbReference type="Pfam" id="PF22966">
    <property type="entry name" value="INTS7_C_plants"/>
    <property type="match status" value="1"/>
</dbReference>
<dbReference type="PANTHER" id="PTHR13322:SF2">
    <property type="entry name" value="INTEGRATOR COMPLEX SUBUNIT 7"/>
    <property type="match status" value="1"/>
</dbReference>